<reference evidence="2" key="1">
    <citation type="journal article" date="2019" name="Int. J. Syst. Evol. Microbiol.">
        <title>The Global Catalogue of Microorganisms (GCM) 10K type strain sequencing project: providing services to taxonomists for standard genome sequencing and annotation.</title>
        <authorList>
            <consortium name="The Broad Institute Genomics Platform"/>
            <consortium name="The Broad Institute Genome Sequencing Center for Infectious Disease"/>
            <person name="Wu L."/>
            <person name="Ma J."/>
        </authorList>
    </citation>
    <scope>NUCLEOTIDE SEQUENCE [LARGE SCALE GENOMIC DNA]</scope>
    <source>
        <strain evidence="2">NBRC 111981</strain>
    </source>
</reference>
<dbReference type="RefSeq" id="WP_284330579.1">
    <property type="nucleotide sequence ID" value="NZ_BSOA01000003.1"/>
</dbReference>
<comment type="caution">
    <text evidence="1">The sequence shown here is derived from an EMBL/GenBank/DDBJ whole genome shotgun (WGS) entry which is preliminary data.</text>
</comment>
<sequence>MNQASELDIYTQFNSLNGGVSMWIPRFSHHLVERGVDAFFEDVREEAAKTKDRRLRNDLHFLSKGVKSIDKQTLEAVIASLRGPFQTIVTLSSRHEHCVASMKQAEGEWRRAADRAKQQLEAWGRWAYETEVTRYKRLFAWHNLVPSLKLSFEFRSEWDVLSSPQRLRTNLEFFEIRIEAIRGVISTAYIVEALPINLEPVEFDEAIDCLLERQAKVDHWAETSHQIEGEWRAAGADYLELEKPLLELLRSMPNTALWALFRICRPDLREWAEADTFQQCVADALPLEADGY</sequence>
<dbReference type="EMBL" id="BSOA01000003">
    <property type="protein sequence ID" value="GLQ87144.1"/>
    <property type="molecule type" value="Genomic_DNA"/>
</dbReference>
<evidence type="ECO:0000313" key="1">
    <source>
        <dbReference type="EMBL" id="GLQ87144.1"/>
    </source>
</evidence>
<gene>
    <name evidence="1" type="ORF">GCM10007898_07100</name>
</gene>
<keyword evidence="2" id="KW-1185">Reference proteome</keyword>
<accession>A0ABQ5X7G8</accession>
<protein>
    <submittedName>
        <fullName evidence="1">Uncharacterized protein</fullName>
    </submittedName>
</protein>
<dbReference type="Proteomes" id="UP001156627">
    <property type="component" value="Unassembled WGS sequence"/>
</dbReference>
<name>A0ABQ5X7G8_9GAMM</name>
<proteinExistence type="predicted"/>
<organism evidence="1 2">
    <name type="scientific">Dyella flagellata</name>
    <dbReference type="NCBI Taxonomy" id="1867833"/>
    <lineage>
        <taxon>Bacteria</taxon>
        <taxon>Pseudomonadati</taxon>
        <taxon>Pseudomonadota</taxon>
        <taxon>Gammaproteobacteria</taxon>
        <taxon>Lysobacterales</taxon>
        <taxon>Rhodanobacteraceae</taxon>
        <taxon>Dyella</taxon>
    </lineage>
</organism>
<evidence type="ECO:0000313" key="2">
    <source>
        <dbReference type="Proteomes" id="UP001156627"/>
    </source>
</evidence>